<dbReference type="InterPro" id="IPR011010">
    <property type="entry name" value="DNA_brk_join_enz"/>
</dbReference>
<dbReference type="EMBL" id="JAKZBV010000001">
    <property type="protein sequence ID" value="MCH6469850.1"/>
    <property type="molecule type" value="Genomic_DNA"/>
</dbReference>
<evidence type="ECO:0000313" key="5">
    <source>
        <dbReference type="EMBL" id="MCH6469850.1"/>
    </source>
</evidence>
<dbReference type="PANTHER" id="PTHR30349:SF41">
    <property type="entry name" value="INTEGRASE_RECOMBINASE PROTEIN MJ0367-RELATED"/>
    <property type="match status" value="1"/>
</dbReference>
<dbReference type="RefSeq" id="WP_241053312.1">
    <property type="nucleotide sequence ID" value="NZ_JAKZBV010000001.1"/>
</dbReference>
<dbReference type="InterPro" id="IPR002104">
    <property type="entry name" value="Integrase_catalytic"/>
</dbReference>
<evidence type="ECO:0000259" key="4">
    <source>
        <dbReference type="PROSITE" id="PS51898"/>
    </source>
</evidence>
<dbReference type="Pfam" id="PF00589">
    <property type="entry name" value="Phage_integrase"/>
    <property type="match status" value="1"/>
</dbReference>
<sequence length="206" mass="22716">MLGLGVRIGEALALRWRDVDLNEGLVHVRGTLVDQAAYKLEDGTPISSEFFRQDWRNSGKDKDELILEAPSFVLDVLTRRRLQSPLLNPIEAVFVTRTGTWQRPSNIRRQFRMAKEEAGLRVDPDWATPHKLRTTALTAVANAVDAQAAALLAGHSSPRTTELFYLDPGPVKPVRRAEGRERFAGAAGVSHRAVGVQGAEASFPLL</sequence>
<dbReference type="Proteomes" id="UP001202922">
    <property type="component" value="Unassembled WGS sequence"/>
</dbReference>
<accession>A0ABS9TZL7</accession>
<evidence type="ECO:0000256" key="2">
    <source>
        <dbReference type="ARBA" id="ARBA00023125"/>
    </source>
</evidence>
<dbReference type="InterPro" id="IPR013762">
    <property type="entry name" value="Integrase-like_cat_sf"/>
</dbReference>
<dbReference type="SUPFAM" id="SSF56349">
    <property type="entry name" value="DNA breaking-rejoining enzymes"/>
    <property type="match status" value="1"/>
</dbReference>
<organism evidence="5 6">
    <name type="scientific">Sinomonas terrae</name>
    <dbReference type="NCBI Taxonomy" id="2908838"/>
    <lineage>
        <taxon>Bacteria</taxon>
        <taxon>Bacillati</taxon>
        <taxon>Actinomycetota</taxon>
        <taxon>Actinomycetes</taxon>
        <taxon>Micrococcales</taxon>
        <taxon>Micrococcaceae</taxon>
        <taxon>Sinomonas</taxon>
    </lineage>
</organism>
<dbReference type="Gene3D" id="1.10.443.10">
    <property type="entry name" value="Intergrase catalytic core"/>
    <property type="match status" value="1"/>
</dbReference>
<evidence type="ECO:0000256" key="3">
    <source>
        <dbReference type="ARBA" id="ARBA00023172"/>
    </source>
</evidence>
<feature type="domain" description="Tyr recombinase" evidence="4">
    <location>
        <begin position="1"/>
        <end position="178"/>
    </location>
</feature>
<keyword evidence="3" id="KW-0233">DNA recombination</keyword>
<name>A0ABS9TZL7_9MICC</name>
<dbReference type="CDD" id="cd00397">
    <property type="entry name" value="DNA_BRE_C"/>
    <property type="match status" value="1"/>
</dbReference>
<proteinExistence type="inferred from homology"/>
<keyword evidence="2" id="KW-0238">DNA-binding</keyword>
<dbReference type="InterPro" id="IPR050090">
    <property type="entry name" value="Tyrosine_recombinase_XerCD"/>
</dbReference>
<gene>
    <name evidence="5" type="ORF">L0M17_07600</name>
</gene>
<comment type="similarity">
    <text evidence="1">Belongs to the 'phage' integrase family.</text>
</comment>
<dbReference type="PROSITE" id="PS51898">
    <property type="entry name" value="TYR_RECOMBINASE"/>
    <property type="match status" value="1"/>
</dbReference>
<reference evidence="5 6" key="1">
    <citation type="submission" date="2022-03" db="EMBL/GenBank/DDBJ databases">
        <title>Sinomonas sp. isolated from a soil.</title>
        <authorList>
            <person name="Han J."/>
            <person name="Kim D.-U."/>
        </authorList>
    </citation>
    <scope>NUCLEOTIDE SEQUENCE [LARGE SCALE GENOMIC DNA]</scope>
    <source>
        <strain evidence="5 6">5-5</strain>
    </source>
</reference>
<evidence type="ECO:0000313" key="6">
    <source>
        <dbReference type="Proteomes" id="UP001202922"/>
    </source>
</evidence>
<comment type="caution">
    <text evidence="5">The sequence shown here is derived from an EMBL/GenBank/DDBJ whole genome shotgun (WGS) entry which is preliminary data.</text>
</comment>
<dbReference type="PANTHER" id="PTHR30349">
    <property type="entry name" value="PHAGE INTEGRASE-RELATED"/>
    <property type="match status" value="1"/>
</dbReference>
<protein>
    <submittedName>
        <fullName evidence="5">Site-specific integrase</fullName>
    </submittedName>
</protein>
<evidence type="ECO:0000256" key="1">
    <source>
        <dbReference type="ARBA" id="ARBA00008857"/>
    </source>
</evidence>
<keyword evidence="6" id="KW-1185">Reference proteome</keyword>